<feature type="domain" description="BD-FAE-like" evidence="2">
    <location>
        <begin position="31"/>
        <end position="215"/>
    </location>
</feature>
<protein>
    <submittedName>
        <fullName evidence="3">Alpha/beta hydrolase</fullName>
    </submittedName>
</protein>
<evidence type="ECO:0000259" key="2">
    <source>
        <dbReference type="Pfam" id="PF20434"/>
    </source>
</evidence>
<dbReference type="PANTHER" id="PTHR48081">
    <property type="entry name" value="AB HYDROLASE SUPERFAMILY PROTEIN C4A8.06C"/>
    <property type="match status" value="1"/>
</dbReference>
<dbReference type="Proteomes" id="UP000824111">
    <property type="component" value="Unassembled WGS sequence"/>
</dbReference>
<dbReference type="SUPFAM" id="SSF53474">
    <property type="entry name" value="alpha/beta-Hydrolases"/>
    <property type="match status" value="1"/>
</dbReference>
<accession>A0A9D1S6T9</accession>
<evidence type="ECO:0000313" key="4">
    <source>
        <dbReference type="Proteomes" id="UP000824111"/>
    </source>
</evidence>
<dbReference type="GO" id="GO:0016787">
    <property type="term" value="F:hydrolase activity"/>
    <property type="evidence" value="ECO:0007669"/>
    <property type="project" value="UniProtKB-KW"/>
</dbReference>
<organism evidence="3 4">
    <name type="scientific">Candidatus Avimonoglobus intestinipullorum</name>
    <dbReference type="NCBI Taxonomy" id="2840699"/>
    <lineage>
        <taxon>Bacteria</taxon>
        <taxon>Bacillati</taxon>
        <taxon>Bacillota</taxon>
        <taxon>Clostridia</taxon>
        <taxon>Eubacteriales</taxon>
        <taxon>Candidatus Avimonoglobus</taxon>
    </lineage>
</organism>
<proteinExistence type="predicted"/>
<dbReference type="InterPro" id="IPR049492">
    <property type="entry name" value="BD-FAE-like_dom"/>
</dbReference>
<reference evidence="3" key="2">
    <citation type="journal article" date="2021" name="PeerJ">
        <title>Extensive microbial diversity within the chicken gut microbiome revealed by metagenomics and culture.</title>
        <authorList>
            <person name="Gilroy R."/>
            <person name="Ravi A."/>
            <person name="Getino M."/>
            <person name="Pursley I."/>
            <person name="Horton D.L."/>
            <person name="Alikhan N.F."/>
            <person name="Baker D."/>
            <person name="Gharbi K."/>
            <person name="Hall N."/>
            <person name="Watson M."/>
            <person name="Adriaenssens E.M."/>
            <person name="Foster-Nyarko E."/>
            <person name="Jarju S."/>
            <person name="Secka A."/>
            <person name="Antonio M."/>
            <person name="Oren A."/>
            <person name="Chaudhuri R.R."/>
            <person name="La Ragione R."/>
            <person name="Hildebrand F."/>
            <person name="Pallen M.J."/>
        </authorList>
    </citation>
    <scope>NUCLEOTIDE SEQUENCE</scope>
    <source>
        <strain evidence="3">ChiSjej4B22-9803</strain>
    </source>
</reference>
<comment type="caution">
    <text evidence="3">The sequence shown here is derived from an EMBL/GenBank/DDBJ whole genome shotgun (WGS) entry which is preliminary data.</text>
</comment>
<dbReference type="InterPro" id="IPR029058">
    <property type="entry name" value="AB_hydrolase_fold"/>
</dbReference>
<reference evidence="3" key="1">
    <citation type="submission" date="2020-10" db="EMBL/GenBank/DDBJ databases">
        <authorList>
            <person name="Gilroy R."/>
        </authorList>
    </citation>
    <scope>NUCLEOTIDE SEQUENCE</scope>
    <source>
        <strain evidence="3">ChiSjej4B22-9803</strain>
    </source>
</reference>
<dbReference type="InterPro" id="IPR050300">
    <property type="entry name" value="GDXG_lipolytic_enzyme"/>
</dbReference>
<evidence type="ECO:0000256" key="1">
    <source>
        <dbReference type="ARBA" id="ARBA00022801"/>
    </source>
</evidence>
<name>A0A9D1S6T9_9FIRM</name>
<keyword evidence="1 3" id="KW-0378">Hydrolase</keyword>
<evidence type="ECO:0000313" key="3">
    <source>
        <dbReference type="EMBL" id="HIU48608.1"/>
    </source>
</evidence>
<gene>
    <name evidence="3" type="ORF">IAB04_04540</name>
</gene>
<dbReference type="AlphaFoldDB" id="A0A9D1S6T9"/>
<sequence length="265" mass="28921">MHYEVINLREEENGFTPTLTAYILDNPSDRPEEEPRQRPAVVVCPGGGYGSCSKREAEPIAMQFLAAGFHAFVLNYSVAPFKFKRALEEVSMSIALVRKNAEKWDVLPDKIAVCGFSAGGHLACSIGTLWNSDYIEVDKGLNRPDAMILGYPVITYGEFTHQGSFENLCGDDEELKKNLSLETQVSKDTPPAFIWHTYEDQSVPVENSLALAGALRKAGVPFDLHIYQKGGHGLSTATPEVGIDGGCSTAVPGWIGIAVSWLKDL</sequence>
<dbReference type="Pfam" id="PF20434">
    <property type="entry name" value="BD-FAE"/>
    <property type="match status" value="1"/>
</dbReference>
<dbReference type="PANTHER" id="PTHR48081:SF6">
    <property type="entry name" value="PEPTIDASE S9 PROLYL OLIGOPEPTIDASE CATALYTIC DOMAIN-CONTAINING PROTEIN"/>
    <property type="match status" value="1"/>
</dbReference>
<dbReference type="Gene3D" id="3.40.50.1820">
    <property type="entry name" value="alpha/beta hydrolase"/>
    <property type="match status" value="1"/>
</dbReference>
<dbReference type="EMBL" id="DVND01000120">
    <property type="protein sequence ID" value="HIU48608.1"/>
    <property type="molecule type" value="Genomic_DNA"/>
</dbReference>